<evidence type="ECO:0000256" key="1">
    <source>
        <dbReference type="ARBA" id="ARBA00022741"/>
    </source>
</evidence>
<feature type="domain" description="CobW/HypB/UreG nucleotide-binding" evidence="8">
    <location>
        <begin position="70"/>
        <end position="202"/>
    </location>
</feature>
<evidence type="ECO:0000313" key="11">
    <source>
        <dbReference type="Proteomes" id="UP000789508"/>
    </source>
</evidence>
<organism evidence="10 11">
    <name type="scientific">Ambispora leptoticha</name>
    <dbReference type="NCBI Taxonomy" id="144679"/>
    <lineage>
        <taxon>Eukaryota</taxon>
        <taxon>Fungi</taxon>
        <taxon>Fungi incertae sedis</taxon>
        <taxon>Mucoromycota</taxon>
        <taxon>Glomeromycotina</taxon>
        <taxon>Glomeromycetes</taxon>
        <taxon>Archaeosporales</taxon>
        <taxon>Ambisporaceae</taxon>
        <taxon>Ambispora</taxon>
    </lineage>
</organism>
<dbReference type="InterPro" id="IPR011629">
    <property type="entry name" value="CobW-like_C"/>
</dbReference>
<dbReference type="InterPro" id="IPR003495">
    <property type="entry name" value="CobW/HypB/UreG_nucleotide-bd"/>
</dbReference>
<dbReference type="Pfam" id="PF02492">
    <property type="entry name" value="cobW"/>
    <property type="match status" value="1"/>
</dbReference>
<dbReference type="CDD" id="cd03112">
    <property type="entry name" value="CobW-like"/>
    <property type="match status" value="1"/>
</dbReference>
<accession>A0A9N9FHW4</accession>
<keyword evidence="1" id="KW-0547">Nucleotide-binding</keyword>
<name>A0A9N9FHW4_9GLOM</name>
<dbReference type="AlphaFoldDB" id="A0A9N9FHW4"/>
<keyword evidence="4" id="KW-0342">GTP-binding</keyword>
<evidence type="ECO:0000256" key="3">
    <source>
        <dbReference type="ARBA" id="ARBA00022833"/>
    </source>
</evidence>
<dbReference type="GO" id="GO:0016787">
    <property type="term" value="F:hydrolase activity"/>
    <property type="evidence" value="ECO:0007669"/>
    <property type="project" value="UniProtKB-KW"/>
</dbReference>
<protein>
    <submittedName>
        <fullName evidence="10">13313_t:CDS:1</fullName>
    </submittedName>
</protein>
<evidence type="ECO:0000313" key="10">
    <source>
        <dbReference type="EMBL" id="CAG8537329.1"/>
    </source>
</evidence>
<dbReference type="Gene3D" id="3.30.1220.10">
    <property type="entry name" value="CobW-like, C-terminal domain"/>
    <property type="match status" value="1"/>
</dbReference>
<dbReference type="GO" id="GO:0005737">
    <property type="term" value="C:cytoplasm"/>
    <property type="evidence" value="ECO:0007669"/>
    <property type="project" value="TreeGrafter"/>
</dbReference>
<dbReference type="Pfam" id="PF07683">
    <property type="entry name" value="CobW_C"/>
    <property type="match status" value="1"/>
</dbReference>
<dbReference type="PANTHER" id="PTHR13748">
    <property type="entry name" value="COBW-RELATED"/>
    <property type="match status" value="1"/>
</dbReference>
<keyword evidence="3" id="KW-0862">Zinc</keyword>
<dbReference type="Proteomes" id="UP000789508">
    <property type="component" value="Unassembled WGS sequence"/>
</dbReference>
<evidence type="ECO:0000256" key="2">
    <source>
        <dbReference type="ARBA" id="ARBA00022801"/>
    </source>
</evidence>
<feature type="domain" description="CobW C-terminal" evidence="9">
    <location>
        <begin position="286"/>
        <end position="379"/>
    </location>
</feature>
<keyword evidence="11" id="KW-1185">Reference proteome</keyword>
<evidence type="ECO:0000256" key="7">
    <source>
        <dbReference type="ARBA" id="ARBA00049117"/>
    </source>
</evidence>
<keyword evidence="5" id="KW-0143">Chaperone</keyword>
<dbReference type="EMBL" id="CAJVPS010001419">
    <property type="protein sequence ID" value="CAG8537329.1"/>
    <property type="molecule type" value="Genomic_DNA"/>
</dbReference>
<dbReference type="PANTHER" id="PTHR13748:SF31">
    <property type="entry name" value="ZINC-REGULATED GTPASE METALLOPROTEIN ACTIVATOR 1A-RELATED"/>
    <property type="match status" value="1"/>
</dbReference>
<dbReference type="GO" id="GO:0005525">
    <property type="term" value="F:GTP binding"/>
    <property type="evidence" value="ECO:0007669"/>
    <property type="project" value="UniProtKB-KW"/>
</dbReference>
<dbReference type="InterPro" id="IPR027417">
    <property type="entry name" value="P-loop_NTPase"/>
</dbReference>
<gene>
    <name evidence="10" type="ORF">ALEPTO_LOCUS5235</name>
</gene>
<comment type="caution">
    <text evidence="10">The sequence shown here is derived from an EMBL/GenBank/DDBJ whole genome shotgun (WGS) entry which is preliminary data.</text>
</comment>
<reference evidence="10" key="1">
    <citation type="submission" date="2021-06" db="EMBL/GenBank/DDBJ databases">
        <authorList>
            <person name="Kallberg Y."/>
            <person name="Tangrot J."/>
            <person name="Rosling A."/>
        </authorList>
    </citation>
    <scope>NUCLEOTIDE SEQUENCE</scope>
    <source>
        <strain evidence="10">FL130A</strain>
    </source>
</reference>
<dbReference type="SUPFAM" id="SSF90002">
    <property type="entry name" value="Hypothetical protein YjiA, C-terminal domain"/>
    <property type="match status" value="1"/>
</dbReference>
<dbReference type="OrthoDB" id="258627at2759"/>
<evidence type="ECO:0000256" key="4">
    <source>
        <dbReference type="ARBA" id="ARBA00023134"/>
    </source>
</evidence>
<dbReference type="Gene3D" id="3.40.50.300">
    <property type="entry name" value="P-loop containing nucleotide triphosphate hydrolases"/>
    <property type="match status" value="1"/>
</dbReference>
<evidence type="ECO:0000259" key="9">
    <source>
        <dbReference type="Pfam" id="PF07683"/>
    </source>
</evidence>
<comment type="catalytic activity">
    <reaction evidence="7">
        <text>GTP + H2O = GDP + phosphate + H(+)</text>
        <dbReference type="Rhea" id="RHEA:19669"/>
        <dbReference type="ChEBI" id="CHEBI:15377"/>
        <dbReference type="ChEBI" id="CHEBI:15378"/>
        <dbReference type="ChEBI" id="CHEBI:37565"/>
        <dbReference type="ChEBI" id="CHEBI:43474"/>
        <dbReference type="ChEBI" id="CHEBI:58189"/>
    </reaction>
    <physiologicalReaction direction="left-to-right" evidence="7">
        <dbReference type="Rhea" id="RHEA:19670"/>
    </physiologicalReaction>
</comment>
<dbReference type="SUPFAM" id="SSF52540">
    <property type="entry name" value="P-loop containing nucleoside triphosphate hydrolases"/>
    <property type="match status" value="1"/>
</dbReference>
<comment type="similarity">
    <text evidence="6">Belongs to the SIMIBI class G3E GTPase family. ZNG1 subfamily.</text>
</comment>
<evidence type="ECO:0000259" key="8">
    <source>
        <dbReference type="Pfam" id="PF02492"/>
    </source>
</evidence>
<evidence type="ECO:0000256" key="6">
    <source>
        <dbReference type="ARBA" id="ARBA00034320"/>
    </source>
</evidence>
<dbReference type="InterPro" id="IPR051316">
    <property type="entry name" value="Zinc-reg_GTPase_activator"/>
</dbReference>
<keyword evidence="2" id="KW-0378">Hydrolase</keyword>
<proteinExistence type="inferred from homology"/>
<evidence type="ECO:0000256" key="5">
    <source>
        <dbReference type="ARBA" id="ARBA00023186"/>
    </source>
</evidence>
<dbReference type="InterPro" id="IPR036627">
    <property type="entry name" value="CobW-likC_sf"/>
</dbReference>
<sequence>METAEEIPTLVDIEPFGSALTSNQQELKQTLTTVKDNISSVHDGKVPVTIITGSGIDKALSVGMDGDLFEEWLELRNGCLCCSIKDVGVKAIESLMEKKGKFDYILLETTGLADPGPIASMFWLDDEIDSDIYLDGIVTIVDAKYIEKYILEKKAKGSINEAVRQLAMADRIILNKIDLVSNDELKAIEKRIKSINAAAELLRTERSRVPIDFILDIHAFDDKVNPLTEITSHFTEKDIPDVERHLDEDVQTICIEFPVKALNISKFERWIQNLLWEKTIPLLVSQNPASLDPATTFNTINTNSTSESEIAILRLKGILTPDDKELPRVIIQGVQELYDLHYTSKKGRTDEVKEDNVRIQDKLIIIGRNLDFKRIKESLWNWMGW</sequence>